<proteinExistence type="predicted"/>
<organism evidence="1 2">
    <name type="scientific">Paraburkholderia graminis</name>
    <dbReference type="NCBI Taxonomy" id="60548"/>
    <lineage>
        <taxon>Bacteria</taxon>
        <taxon>Pseudomonadati</taxon>
        <taxon>Pseudomonadota</taxon>
        <taxon>Betaproteobacteria</taxon>
        <taxon>Burkholderiales</taxon>
        <taxon>Burkholderiaceae</taxon>
        <taxon>Paraburkholderia</taxon>
    </lineage>
</organism>
<name>A0ABD5CLY0_9BURK</name>
<reference evidence="1 2" key="1">
    <citation type="submission" date="2023-08" db="EMBL/GenBank/DDBJ databases">
        <title>Genome sequencing of plant associated microbes to promote plant fitness in Sorghum bicolor and Oryza sativa.</title>
        <authorList>
            <person name="Coleman-Derr D."/>
        </authorList>
    </citation>
    <scope>NUCLEOTIDE SEQUENCE [LARGE SCALE GENOMIC DNA]</scope>
    <source>
        <strain evidence="1 2">SLBN-33</strain>
    </source>
</reference>
<dbReference type="Proteomes" id="UP001245184">
    <property type="component" value="Unassembled WGS sequence"/>
</dbReference>
<dbReference type="EMBL" id="JAVIZN010000002">
    <property type="protein sequence ID" value="MDR6206083.1"/>
    <property type="molecule type" value="Genomic_DNA"/>
</dbReference>
<comment type="caution">
    <text evidence="1">The sequence shown here is derived from an EMBL/GenBank/DDBJ whole genome shotgun (WGS) entry which is preliminary data.</text>
</comment>
<gene>
    <name evidence="1" type="ORF">QF025_004803</name>
</gene>
<accession>A0ABD5CLY0</accession>
<evidence type="ECO:0000313" key="2">
    <source>
        <dbReference type="Proteomes" id="UP001245184"/>
    </source>
</evidence>
<sequence>MQNDVSRAEYWMAFILNRCQFPNPIALAAQFANAEIVELCECGCNSFGLSMTAPESVPKLSAEGPGNRLVFEADFRARDELGESRSLQILLFADESGHLSYVEIDYCVNAFPMPDHLNLDESPYRVFASDSLISESGQSGP</sequence>
<protein>
    <submittedName>
        <fullName evidence="1">Uncharacterized protein</fullName>
    </submittedName>
</protein>
<dbReference type="RefSeq" id="WP_035569430.1">
    <property type="nucleotide sequence ID" value="NZ_ATXV01000001.1"/>
</dbReference>
<dbReference type="AlphaFoldDB" id="A0ABD5CLY0"/>
<evidence type="ECO:0000313" key="1">
    <source>
        <dbReference type="EMBL" id="MDR6206083.1"/>
    </source>
</evidence>